<accession>A0A1M7CFA6</accession>
<dbReference type="AlphaFoldDB" id="A0A1M7CFA6"/>
<feature type="domain" description="Glycosyltransferase 2-like" evidence="1">
    <location>
        <begin position="14"/>
        <end position="179"/>
    </location>
</feature>
<dbReference type="Pfam" id="PF00535">
    <property type="entry name" value="Glycos_transf_2"/>
    <property type="match status" value="1"/>
</dbReference>
<dbReference type="GO" id="GO:0044010">
    <property type="term" value="P:single-species biofilm formation"/>
    <property type="evidence" value="ECO:0007669"/>
    <property type="project" value="TreeGrafter"/>
</dbReference>
<evidence type="ECO:0000313" key="2">
    <source>
        <dbReference type="EMBL" id="SHL65887.1"/>
    </source>
</evidence>
<dbReference type="STRING" id="1054996.SAMN05444414_1254"/>
<organism evidence="2 3">
    <name type="scientific">Roseovarius marisflavi</name>
    <dbReference type="NCBI Taxonomy" id="1054996"/>
    <lineage>
        <taxon>Bacteria</taxon>
        <taxon>Pseudomonadati</taxon>
        <taxon>Pseudomonadota</taxon>
        <taxon>Alphaproteobacteria</taxon>
        <taxon>Rhodobacterales</taxon>
        <taxon>Roseobacteraceae</taxon>
        <taxon>Roseovarius</taxon>
    </lineage>
</organism>
<dbReference type="Gene3D" id="3.90.550.10">
    <property type="entry name" value="Spore Coat Polysaccharide Biosynthesis Protein SpsA, Chain A"/>
    <property type="match status" value="1"/>
</dbReference>
<evidence type="ECO:0000313" key="3">
    <source>
        <dbReference type="Proteomes" id="UP000184191"/>
    </source>
</evidence>
<dbReference type="CDD" id="cd00761">
    <property type="entry name" value="Glyco_tranf_GTA_type"/>
    <property type="match status" value="1"/>
</dbReference>
<dbReference type="OrthoDB" id="5291101at2"/>
<name>A0A1M7CFA6_9RHOB</name>
<reference evidence="3" key="1">
    <citation type="submission" date="2016-11" db="EMBL/GenBank/DDBJ databases">
        <authorList>
            <person name="Varghese N."/>
            <person name="Submissions S."/>
        </authorList>
    </citation>
    <scope>NUCLEOTIDE SEQUENCE [LARGE SCALE GENOMIC DNA]</scope>
    <source>
        <strain evidence="3">DSM 29327</strain>
    </source>
</reference>
<dbReference type="InterPro" id="IPR029044">
    <property type="entry name" value="Nucleotide-diphossugar_trans"/>
</dbReference>
<dbReference type="RefSeq" id="WP_073200004.1">
    <property type="nucleotide sequence ID" value="NZ_FRBN01000025.1"/>
</dbReference>
<dbReference type="SUPFAM" id="SSF53448">
    <property type="entry name" value="Nucleotide-diphospho-sugar transferases"/>
    <property type="match status" value="1"/>
</dbReference>
<dbReference type="InterPro" id="IPR050834">
    <property type="entry name" value="Glycosyltransf_2"/>
</dbReference>
<dbReference type="Proteomes" id="UP000184191">
    <property type="component" value="Unassembled WGS sequence"/>
</dbReference>
<sequence>MLESTATGRRISVSVVIPTYNRAHCVGEAIDSVLAQDPPADEVIVVDDGSTDDTLEVLAGYGDRIFVIQQSNAGAGAARNAGIRHACGEWVAFLDSDDLWYPGRLAILHRDLNSVSQAVIGHTGDMDLVSTDYEVSVFTLRKWHFPKGKGQLVQDCLRYAISGIHPPVTALNKAALQKVGGFQSSVRIYEDAPLFCHLALAGPWIVTGDTLGVARRLDEDIAPLTDIEQTNPVEAAEARVAYIQSVLGEGLNKSQTKFVARSLSGAYFTLAAAQKKQCAPGEKTSLRKSISYHPSKIRGSAKALIALLFRSYGYGIILKKRKKLAR</sequence>
<keyword evidence="3" id="KW-1185">Reference proteome</keyword>
<dbReference type="GO" id="GO:0016740">
    <property type="term" value="F:transferase activity"/>
    <property type="evidence" value="ECO:0007669"/>
    <property type="project" value="UniProtKB-KW"/>
</dbReference>
<dbReference type="PANTHER" id="PTHR43685:SF2">
    <property type="entry name" value="GLYCOSYLTRANSFERASE 2-LIKE DOMAIN-CONTAINING PROTEIN"/>
    <property type="match status" value="1"/>
</dbReference>
<proteinExistence type="predicted"/>
<evidence type="ECO:0000259" key="1">
    <source>
        <dbReference type="Pfam" id="PF00535"/>
    </source>
</evidence>
<keyword evidence="2" id="KW-0808">Transferase</keyword>
<dbReference type="InterPro" id="IPR001173">
    <property type="entry name" value="Glyco_trans_2-like"/>
</dbReference>
<dbReference type="EMBL" id="FRBN01000025">
    <property type="protein sequence ID" value="SHL65887.1"/>
    <property type="molecule type" value="Genomic_DNA"/>
</dbReference>
<protein>
    <submittedName>
        <fullName evidence="2">Glycosyl transferase family 2</fullName>
    </submittedName>
</protein>
<gene>
    <name evidence="2" type="ORF">SAMN05444414_1254</name>
</gene>
<dbReference type="PANTHER" id="PTHR43685">
    <property type="entry name" value="GLYCOSYLTRANSFERASE"/>
    <property type="match status" value="1"/>
</dbReference>